<dbReference type="InterPro" id="IPR027417">
    <property type="entry name" value="P-loop_NTPase"/>
</dbReference>
<dbReference type="InterPro" id="IPR003593">
    <property type="entry name" value="AAA+_ATPase"/>
</dbReference>
<dbReference type="GO" id="GO:0005524">
    <property type="term" value="F:ATP binding"/>
    <property type="evidence" value="ECO:0007669"/>
    <property type="project" value="UniProtKB-KW"/>
</dbReference>
<dbReference type="Pfam" id="PF00005">
    <property type="entry name" value="ABC_tran"/>
    <property type="match status" value="1"/>
</dbReference>
<dbReference type="PROSITE" id="PS50893">
    <property type="entry name" value="ABC_TRANSPORTER_2"/>
    <property type="match status" value="1"/>
</dbReference>
<dbReference type="AlphaFoldDB" id="C0QSN0"/>
<name>C0QSN0_PERMH</name>
<dbReference type="PaxDb" id="123214-PERMA_1915"/>
<reference evidence="10 11" key="1">
    <citation type="journal article" date="2009" name="J. Bacteriol.">
        <title>Complete and draft genome sequences of six members of the Aquificales.</title>
        <authorList>
            <person name="Reysenbach A.L."/>
            <person name="Hamamura N."/>
            <person name="Podar M."/>
            <person name="Griffiths E."/>
            <person name="Ferreira S."/>
            <person name="Hochstein R."/>
            <person name="Heidelberg J."/>
            <person name="Johnson J."/>
            <person name="Mead D."/>
            <person name="Pohorille A."/>
            <person name="Sarmiento M."/>
            <person name="Schweighofer K."/>
            <person name="Seshadri R."/>
            <person name="Voytek M.A."/>
        </authorList>
    </citation>
    <scope>NUCLEOTIDE SEQUENCE [LARGE SCALE GENOMIC DNA]</scope>
    <source>
        <strain evidence="11">DSM 14350 / EX-H1</strain>
    </source>
</reference>
<feature type="domain" description="ABC transporter" evidence="9">
    <location>
        <begin position="1"/>
        <end position="233"/>
    </location>
</feature>
<evidence type="ECO:0000256" key="8">
    <source>
        <dbReference type="ARBA" id="ARBA00023136"/>
    </source>
</evidence>
<evidence type="ECO:0000256" key="6">
    <source>
        <dbReference type="ARBA" id="ARBA00023004"/>
    </source>
</evidence>
<evidence type="ECO:0000256" key="1">
    <source>
        <dbReference type="ARBA" id="ARBA00022448"/>
    </source>
</evidence>
<evidence type="ECO:0000313" key="10">
    <source>
        <dbReference type="EMBL" id="ACO03929.1"/>
    </source>
</evidence>
<protein>
    <submittedName>
        <fullName evidence="10">Spermidine/putrescine import ATP-binding protein PotA</fullName>
        <ecNumber evidence="10">3.6.3.31</ecNumber>
    </submittedName>
</protein>
<keyword evidence="5 10" id="KW-0067">ATP-binding</keyword>
<dbReference type="GO" id="GO:0015697">
    <property type="term" value="P:quaternary ammonium group transport"/>
    <property type="evidence" value="ECO:0007669"/>
    <property type="project" value="UniProtKB-ARBA"/>
</dbReference>
<dbReference type="OrthoDB" id="9802264at2"/>
<dbReference type="InterPro" id="IPR050093">
    <property type="entry name" value="ABC_SmlMolc_Importer"/>
</dbReference>
<dbReference type="FunFam" id="3.40.50.300:FF:000425">
    <property type="entry name" value="Probable ABC transporter, ATP-binding subunit"/>
    <property type="match status" value="1"/>
</dbReference>
<keyword evidence="11" id="KW-1185">Reference proteome</keyword>
<evidence type="ECO:0000259" key="9">
    <source>
        <dbReference type="PROSITE" id="PS50893"/>
    </source>
</evidence>
<keyword evidence="3" id="KW-0410">Iron transport</keyword>
<dbReference type="SUPFAM" id="SSF52540">
    <property type="entry name" value="P-loop containing nucleoside triphosphate hydrolases"/>
    <property type="match status" value="1"/>
</dbReference>
<keyword evidence="2" id="KW-1003">Cell membrane</keyword>
<evidence type="ECO:0000256" key="5">
    <source>
        <dbReference type="ARBA" id="ARBA00022840"/>
    </source>
</evidence>
<evidence type="ECO:0000256" key="7">
    <source>
        <dbReference type="ARBA" id="ARBA00023065"/>
    </source>
</evidence>
<keyword evidence="1" id="KW-0813">Transport</keyword>
<evidence type="ECO:0000256" key="3">
    <source>
        <dbReference type="ARBA" id="ARBA00022496"/>
    </source>
</evidence>
<keyword evidence="4" id="KW-0547">Nucleotide-binding</keyword>
<dbReference type="STRING" id="123214.PERMA_1915"/>
<dbReference type="PANTHER" id="PTHR42781">
    <property type="entry name" value="SPERMIDINE/PUTRESCINE IMPORT ATP-BINDING PROTEIN POTA"/>
    <property type="match status" value="1"/>
</dbReference>
<dbReference type="PANTHER" id="PTHR42781:SF4">
    <property type="entry name" value="SPERMIDINE_PUTRESCINE IMPORT ATP-BINDING PROTEIN POTA"/>
    <property type="match status" value="1"/>
</dbReference>
<dbReference type="EC" id="3.6.3.31" evidence="10"/>
<keyword evidence="8" id="KW-0472">Membrane</keyword>
<accession>C0QSN0</accession>
<evidence type="ECO:0000313" key="11">
    <source>
        <dbReference type="Proteomes" id="UP000001366"/>
    </source>
</evidence>
<dbReference type="Gene3D" id="3.40.50.300">
    <property type="entry name" value="P-loop containing nucleotide triphosphate hydrolases"/>
    <property type="match status" value="1"/>
</dbReference>
<evidence type="ECO:0000256" key="2">
    <source>
        <dbReference type="ARBA" id="ARBA00022475"/>
    </source>
</evidence>
<dbReference type="Proteomes" id="UP000001366">
    <property type="component" value="Chromosome"/>
</dbReference>
<dbReference type="InterPro" id="IPR003439">
    <property type="entry name" value="ABC_transporter-like_ATP-bd"/>
</dbReference>
<dbReference type="EMBL" id="CP001230">
    <property type="protein sequence ID" value="ACO03929.1"/>
    <property type="molecule type" value="Genomic_DNA"/>
</dbReference>
<keyword evidence="6" id="KW-0408">Iron</keyword>
<evidence type="ECO:0000256" key="4">
    <source>
        <dbReference type="ARBA" id="ARBA00022741"/>
    </source>
</evidence>
<dbReference type="KEGG" id="pmx:PERMA_1915"/>
<dbReference type="HOGENOM" id="CLU_000604_1_1_0"/>
<dbReference type="PROSITE" id="PS00211">
    <property type="entry name" value="ABC_TRANSPORTER_1"/>
    <property type="match status" value="1"/>
</dbReference>
<dbReference type="InterPro" id="IPR017871">
    <property type="entry name" value="ABC_transporter-like_CS"/>
</dbReference>
<organism evidence="10 11">
    <name type="scientific">Persephonella marina (strain DSM 14350 / EX-H1)</name>
    <dbReference type="NCBI Taxonomy" id="123214"/>
    <lineage>
        <taxon>Bacteria</taxon>
        <taxon>Pseudomonadati</taxon>
        <taxon>Aquificota</taxon>
        <taxon>Aquificia</taxon>
        <taxon>Aquificales</taxon>
        <taxon>Hydrogenothermaceae</taxon>
        <taxon>Persephonella</taxon>
    </lineage>
</organism>
<dbReference type="SMART" id="SM00382">
    <property type="entry name" value="AAA"/>
    <property type="match status" value="1"/>
</dbReference>
<dbReference type="RefSeq" id="WP_012676168.1">
    <property type="nucleotide sequence ID" value="NC_012440.1"/>
</dbReference>
<dbReference type="InterPro" id="IPR015853">
    <property type="entry name" value="ABC_transpr_FbpC"/>
</dbReference>
<dbReference type="GO" id="GO:0016020">
    <property type="term" value="C:membrane"/>
    <property type="evidence" value="ECO:0007669"/>
    <property type="project" value="InterPro"/>
</dbReference>
<dbReference type="GO" id="GO:0015408">
    <property type="term" value="F:ABC-type ferric iron transporter activity"/>
    <property type="evidence" value="ECO:0007669"/>
    <property type="project" value="InterPro"/>
</dbReference>
<keyword evidence="7" id="KW-0406">Ion transport</keyword>
<sequence length="287" mass="32546">MIRINIEKELLGDGGRFSLRLDLHIKKGEFVTLFGRSGSGKTTVLRMISGLEKPDRGKIEIDGKVYFDSEKGIDLPPQKRNIGFVFQNYALFPNMTVLENILFAMDRPDREKAIELLKTVHLEDLKDRYPDTLSGGQQQRVAVARALAREPSILLLDEPLSALDFSIREKLQEEIKRIHRVFNLTTILVSHDKTEVFKLSDRVVWIEKGRIIKEGSPRKVFIEKNISGKFSFIGNVLQIKKADTIYIATIEIGDNLVEVVLSDRDEISVGDKVIVSSKAFNPVVKKL</sequence>
<proteinExistence type="predicted"/>
<dbReference type="GO" id="GO:0016887">
    <property type="term" value="F:ATP hydrolysis activity"/>
    <property type="evidence" value="ECO:0007669"/>
    <property type="project" value="InterPro"/>
</dbReference>
<dbReference type="eggNOG" id="COG3842">
    <property type="taxonomic scope" value="Bacteria"/>
</dbReference>
<gene>
    <name evidence="10" type="ordered locus">PERMA_1915</name>
</gene>
<keyword evidence="10" id="KW-0378">Hydrolase</keyword>
<dbReference type="CDD" id="cd03259">
    <property type="entry name" value="ABC_Carb_Solutes_like"/>
    <property type="match status" value="1"/>
</dbReference>